<feature type="domain" description="ABM" evidence="3">
    <location>
        <begin position="86"/>
        <end position="201"/>
    </location>
</feature>
<feature type="region of interest" description="Disordered" evidence="1">
    <location>
        <begin position="327"/>
        <end position="372"/>
    </location>
</feature>
<dbReference type="InterPro" id="IPR050404">
    <property type="entry name" value="Heme-degrading_MO"/>
</dbReference>
<keyword evidence="4" id="KW-0560">Oxidoreductase</keyword>
<dbReference type="AlphaFoldDB" id="A0A9K3M0E1"/>
<dbReference type="PROSITE" id="PS51725">
    <property type="entry name" value="ABM"/>
    <property type="match status" value="2"/>
</dbReference>
<comment type="caution">
    <text evidence="4">The sequence shown here is derived from an EMBL/GenBank/DDBJ whole genome shotgun (WGS) entry which is preliminary data.</text>
</comment>
<dbReference type="EMBL" id="JAGRRH010000004">
    <property type="protein sequence ID" value="KAG7371497.1"/>
    <property type="molecule type" value="Genomic_DNA"/>
</dbReference>
<dbReference type="PANTHER" id="PTHR34474:SF2">
    <property type="entry name" value="SIGNAL TRANSDUCTION PROTEIN TRAP"/>
    <property type="match status" value="1"/>
</dbReference>
<organism evidence="4 5">
    <name type="scientific">Nitzschia inconspicua</name>
    <dbReference type="NCBI Taxonomy" id="303405"/>
    <lineage>
        <taxon>Eukaryota</taxon>
        <taxon>Sar</taxon>
        <taxon>Stramenopiles</taxon>
        <taxon>Ochrophyta</taxon>
        <taxon>Bacillariophyta</taxon>
        <taxon>Bacillariophyceae</taxon>
        <taxon>Bacillariophycidae</taxon>
        <taxon>Bacillariales</taxon>
        <taxon>Bacillariaceae</taxon>
        <taxon>Nitzschia</taxon>
    </lineage>
</organism>
<feature type="signal peptide" evidence="2">
    <location>
        <begin position="1"/>
        <end position="21"/>
    </location>
</feature>
<dbReference type="OrthoDB" id="427604at2759"/>
<proteinExistence type="predicted"/>
<keyword evidence="2" id="KW-0732">Signal</keyword>
<dbReference type="Pfam" id="PF03992">
    <property type="entry name" value="ABM"/>
    <property type="match status" value="2"/>
</dbReference>
<feature type="compositionally biased region" description="Low complexity" evidence="1">
    <location>
        <begin position="52"/>
        <end position="74"/>
    </location>
</feature>
<evidence type="ECO:0000256" key="2">
    <source>
        <dbReference type="SAM" id="SignalP"/>
    </source>
</evidence>
<sequence>MRTALLCFSLLVFIFLVVSDAFVPWYQQLRSVAIVHQGLVQAGPKSAISTSLFSTTEETSSTPTDSSSSSSSAETNDRGLLKRDRYVATNRFAVRSGKEAKFEQRWATRKSRLAELDGFKYFHLMRRVKLQDDDSNINDDKKTVVYDGGTDKESRQGNYVSFTIWQRKSDFSAWRKGDAFKEAHGGTSIGAFLSTMVNSALVLQGPPRPAFYDGLLVQSLPPKEIPETVDGWRNMVEVADGVNTLPTECFVACNQFYVPQENAAAFEQRWAQRESKLKDCEGFVAFTMMRRDGQQKGHGTVPMDENEPTYVSTTIWKDKASFDKWRSGSAFSQAHGQQQSKQADDKDKASSSSDGGGPPASGAQTLWSRPPQPVFYEGTLVITKEEGA</sequence>
<feature type="domain" description="ABM" evidence="3">
    <location>
        <begin position="250"/>
        <end position="352"/>
    </location>
</feature>
<gene>
    <name evidence="4" type="ORF">IV203_020067</name>
</gene>
<dbReference type="GO" id="GO:0004497">
    <property type="term" value="F:monooxygenase activity"/>
    <property type="evidence" value="ECO:0007669"/>
    <property type="project" value="UniProtKB-KW"/>
</dbReference>
<evidence type="ECO:0000259" key="3">
    <source>
        <dbReference type="PROSITE" id="PS51725"/>
    </source>
</evidence>
<evidence type="ECO:0000313" key="5">
    <source>
        <dbReference type="Proteomes" id="UP000693970"/>
    </source>
</evidence>
<dbReference type="Proteomes" id="UP000693970">
    <property type="component" value="Unassembled WGS sequence"/>
</dbReference>
<keyword evidence="4" id="KW-0503">Monooxygenase</keyword>
<name>A0A9K3M0E1_9STRA</name>
<keyword evidence="5" id="KW-1185">Reference proteome</keyword>
<protein>
    <submittedName>
        <fullName evidence="4">Monooxygenase</fullName>
    </submittedName>
</protein>
<evidence type="ECO:0000256" key="1">
    <source>
        <dbReference type="SAM" id="MobiDB-lite"/>
    </source>
</evidence>
<feature type="region of interest" description="Disordered" evidence="1">
    <location>
        <begin position="52"/>
        <end position="78"/>
    </location>
</feature>
<dbReference type="PANTHER" id="PTHR34474">
    <property type="entry name" value="SIGNAL TRANSDUCTION PROTEIN TRAP"/>
    <property type="match status" value="1"/>
</dbReference>
<reference evidence="4" key="1">
    <citation type="journal article" date="2021" name="Sci. Rep.">
        <title>Diploid genomic architecture of Nitzschia inconspicua, an elite biomass production diatom.</title>
        <authorList>
            <person name="Oliver A."/>
            <person name="Podell S."/>
            <person name="Pinowska A."/>
            <person name="Traller J.C."/>
            <person name="Smith S.R."/>
            <person name="McClure R."/>
            <person name="Beliaev A."/>
            <person name="Bohutskyi P."/>
            <person name="Hill E.A."/>
            <person name="Rabines A."/>
            <person name="Zheng H."/>
            <person name="Allen L.Z."/>
            <person name="Kuo A."/>
            <person name="Grigoriev I.V."/>
            <person name="Allen A.E."/>
            <person name="Hazlebeck D."/>
            <person name="Allen E.E."/>
        </authorList>
    </citation>
    <scope>NUCLEOTIDE SEQUENCE</scope>
    <source>
        <strain evidence="4">Hildebrandi</strain>
    </source>
</reference>
<accession>A0A9K3M0E1</accession>
<feature type="chain" id="PRO_5039943868" evidence="2">
    <location>
        <begin position="22"/>
        <end position="388"/>
    </location>
</feature>
<dbReference type="InterPro" id="IPR007138">
    <property type="entry name" value="ABM_dom"/>
</dbReference>
<evidence type="ECO:0000313" key="4">
    <source>
        <dbReference type="EMBL" id="KAG7371497.1"/>
    </source>
</evidence>
<reference evidence="4" key="2">
    <citation type="submission" date="2021-04" db="EMBL/GenBank/DDBJ databases">
        <authorList>
            <person name="Podell S."/>
        </authorList>
    </citation>
    <scope>NUCLEOTIDE SEQUENCE</scope>
    <source>
        <strain evidence="4">Hildebrandi</strain>
    </source>
</reference>